<keyword evidence="1" id="KW-0812">Transmembrane</keyword>
<keyword evidence="1" id="KW-1133">Transmembrane helix</keyword>
<accession>A0A0D6P9C8</accession>
<proteinExistence type="predicted"/>
<feature type="transmembrane region" description="Helical" evidence="1">
    <location>
        <begin position="26"/>
        <end position="49"/>
    </location>
</feature>
<evidence type="ECO:0000313" key="3">
    <source>
        <dbReference type="Proteomes" id="UP000032680"/>
    </source>
</evidence>
<keyword evidence="3" id="KW-1185">Reference proteome</keyword>
<comment type="caution">
    <text evidence="2">The sequence shown here is derived from an EMBL/GenBank/DDBJ whole genome shotgun (WGS) entry which is preliminary data.</text>
</comment>
<feature type="transmembrane region" description="Helical" evidence="1">
    <location>
        <begin position="61"/>
        <end position="84"/>
    </location>
</feature>
<evidence type="ECO:0000313" key="2">
    <source>
        <dbReference type="EMBL" id="GAN77966.1"/>
    </source>
</evidence>
<gene>
    <name evidence="2" type="ORF">Asru_0547_03</name>
</gene>
<dbReference type="AlphaFoldDB" id="A0A0D6P9C8"/>
<reference evidence="2 3" key="1">
    <citation type="submission" date="2012-11" db="EMBL/GenBank/DDBJ databases">
        <title>Whole genome sequence of Acidisphaera rubrifaciens HS-AP3.</title>
        <authorList>
            <person name="Azuma Y."/>
            <person name="Higashiura N."/>
            <person name="Hirakawa H."/>
            <person name="Matsushita K."/>
        </authorList>
    </citation>
    <scope>NUCLEOTIDE SEQUENCE [LARGE SCALE GENOMIC DNA]</scope>
    <source>
        <strain evidence="2 3">HS-AP3</strain>
    </source>
</reference>
<dbReference type="RefSeq" id="WP_048862308.1">
    <property type="nucleotide sequence ID" value="NZ_BANB01000547.1"/>
</dbReference>
<name>A0A0D6P9C8_9PROT</name>
<dbReference type="EMBL" id="BANB01000547">
    <property type="protein sequence ID" value="GAN77966.1"/>
    <property type="molecule type" value="Genomic_DNA"/>
</dbReference>
<protein>
    <submittedName>
        <fullName evidence="2">Uncharacterized protein</fullName>
    </submittedName>
</protein>
<dbReference type="Proteomes" id="UP000032680">
    <property type="component" value="Unassembled WGS sequence"/>
</dbReference>
<keyword evidence="1" id="KW-0472">Membrane</keyword>
<organism evidence="2 3">
    <name type="scientific">Acidisphaera rubrifaciens HS-AP3</name>
    <dbReference type="NCBI Taxonomy" id="1231350"/>
    <lineage>
        <taxon>Bacteria</taxon>
        <taxon>Pseudomonadati</taxon>
        <taxon>Pseudomonadota</taxon>
        <taxon>Alphaproteobacteria</taxon>
        <taxon>Acetobacterales</taxon>
        <taxon>Acetobacteraceae</taxon>
        <taxon>Acidisphaera</taxon>
    </lineage>
</organism>
<evidence type="ECO:0000256" key="1">
    <source>
        <dbReference type="SAM" id="Phobius"/>
    </source>
</evidence>
<sequence length="143" mass="15637">MRPVRLARAAAEAEGLRLQRLVRRQVLRVVYAVVALIFLVAALGVGHVVGWMLLRARMTDLQALLALLGGDALLLVVFGLLAAVSHPGAVEREALEVRRAATSQLGRDVTAWVTLRPLVRILPVRHLYSLVLAGLTARNLSRR</sequence>